<dbReference type="Proteomes" id="UP001055172">
    <property type="component" value="Unassembled WGS sequence"/>
</dbReference>
<dbReference type="InterPro" id="IPR007219">
    <property type="entry name" value="XnlR_reg_dom"/>
</dbReference>
<reference evidence="10 11" key="1">
    <citation type="submission" date="2021-07" db="EMBL/GenBank/DDBJ databases">
        <title>Genome data of Colletotrichum spaethianum.</title>
        <authorList>
            <person name="Utami Y.D."/>
            <person name="Hiruma K."/>
        </authorList>
    </citation>
    <scope>NUCLEOTIDE SEQUENCE [LARGE SCALE GENOMIC DNA]</scope>
    <source>
        <strain evidence="10 11">MAFF 242679</strain>
    </source>
</reference>
<dbReference type="SMART" id="SM00355">
    <property type="entry name" value="ZnF_C2H2"/>
    <property type="match status" value="5"/>
</dbReference>
<comment type="subcellular location">
    <subcellularLocation>
        <location evidence="1">Nucleus</location>
    </subcellularLocation>
</comment>
<dbReference type="PANTHER" id="PTHR40626">
    <property type="entry name" value="MIP31509P"/>
    <property type="match status" value="1"/>
</dbReference>
<dbReference type="GO" id="GO:0008270">
    <property type="term" value="F:zinc ion binding"/>
    <property type="evidence" value="ECO:0007669"/>
    <property type="project" value="UniProtKB-KW"/>
</dbReference>
<comment type="caution">
    <text evidence="10">The sequence shown here is derived from an EMBL/GenBank/DDBJ whole genome shotgun (WGS) entry which is preliminary data.</text>
</comment>
<sequence length="2097" mass="233545">MAQSFGAAPRPDLHDDLGDALAQSAEEFKALLDTKHVVGFEKATSHGVYRDLHTIQSHQQEKRTMMNLGRIQMFLDGMDGLQEVLEELDPDKAVNIMACVWGPMRFLLNTTTINNKAFDHILEVYQRLGIHVQPLQQYKQFFASSQDAKTCLLHIYRDILEFHRLAYKLFSLRTTLWTKLHRASWKDLEATFAHLASSLELHAAFIRTHGHAYHDRHALRGVDSGFGSPPAPADPDVRRGYQQYEIDYTTLWKQFRRSEEDRKNKQKTKILKWIAAPNKTETLHGSFVDKRSLCPDNGRWLYKRYDPVSNWMREDPPRDSTLWVHGQRGMGKTILSSLVVVRLQELVCYFYCQEGDQDMATYLGVLRSILHQFVSAAEIPSPDSSDDAPQFVANSNATILPLCADKITNSGGSSLSSPEAALPLLEAFFDINPRQYLVIDGLDECAAPTEIQQTVAFLTAQVTRCEDISQGSLRVLFMSQMSAEVKRVMTKHGIPGEGGKEVELDVKNNAQDIRNYVKKRLEPEELLKVNRNFNLTEDNVQVIEDQVTAQSEGLFLYAELAMEYLVKQMTKKDLLEKVRPGMLPDDISKLYDTLLGTLKDNLTQISVDHWAKAKLLLGFLVCAHRPLKWHEIQAILAFDPKQETINFDLLMIRTDKVSDFLGSLVQVLPGDNIRLIHSTAKKHLVNTEHINAEFVQCDLATKCLQYLSLPCFAAEDYTEAERREHIPLGYFSFQDYAASQWYKHIASRQRDHHMTEFASAVARFTSAYDKDLQPSSAPHPELPLDDLAAYASLPFYPSLHRLWNHIYTHQASPVEDRNKVGIPRLEAAIKLHRAAIEKDFRPGSRTVGSDTMEQYYGANLFKCQRLLCKFFHQGFDARKDRDSHHSRHDRPYRCLLDTCGFAPVGFSSNKDRERHVRNYHPELSDAPSAFLQMSRRVETAKFKCKMCPKTFTRNINLKGHERSHFGERPYACSNCGKAFARLNDCRRHEPASTITVNTKAPANFPPPKTDKPRPHVCATCQRSFARLEHLKRHERSHTKEKPFECPECTRCFARRDLLLRHQQKLHQTTTPSSRPRNRRESASGAAPGARARKNSVAGPNAAAAANAAAASMRPRANTISHVDGNAMQMIAAANAQVARGMPPGTHSRHPSLAGLPVHNMDFGGMSAAMGHRGMSHGLPKLETHGINNMDFSGLRTAPPMAVFNPDFDFEGLLFGPGSTINPNALHYNDSPQSMAMDQPSPFPHGLTGDLSTTQLDDSFDWLTGFEHQMSFQGADNAVDGSSPSAISTTSQSGISDVMVDGSNHPAPAGTSSMWQPAVMGPPQVPNPFAMDLNGSVFPDLLNGAPVSPQPAAQKMNDAYFSTPPPSLSSLSPSMVSGLNTQNLNHAALNFNAGPETPSSMNGGNHGVSPVSTITESTRGAIVGALSQCSPFGGRRYSFATPSSPLSPGFQNTANSVPDHVKNLPSTQDLQRYVGAYLRYFHPHLPFLHIPTLTFEMPPSAANRSNTVGGSGCLILSMSAIGALYEMDHVQSRELFEMAKKMIQLYLEERRKADVRKADLRRTPASEPASHSQESSVHTPVWLVQAMLLNVVYGHNCGDKTASDIASTHCAALVSLAQAADLLRPIRVESSDAHDTHMHDDATWSGLKSDSEEQAEWFRWKTMEERKRTLYVVFILSSLLVAAYNHTPALTNSEILLDLPCDEDFFAAESSTAFAAQGGVRAANHNRMTFHEALGDLLRSNEKQQRQLAFSNGQQAFGQGGGMNEPLKSDLKPSTFGCLILINALHNYIWETRQRHHNKVWTNEETEKMHRHIEPALKAWQAAWASNPNHSLERPNPFGLGPLSADAIPLLDLAYVRLFVNLARSKEKFWQRDWDAMAEELSRGSEIVQHAEHSPASNTESTGTENSDNSVSSSVFAESPATQSSSPEFSSAKVSSQTQPAPSQSTSRREKHLRKAAFYAADSLAMSDKLGVTFADFSSRELPLQSAMCAFDCAQVLAEWVATLQDRVGRYLGILGQDDVDLSQVPAIMMLEEEDVKLLGKVQEVLASAEMKMNFELVQGNITGVDSRMHMDDHAGYAAKILRVTAYMLDKAAVWPGQ</sequence>
<dbReference type="Pfam" id="PF24883">
    <property type="entry name" value="NPHP3_N"/>
    <property type="match status" value="1"/>
</dbReference>
<evidence type="ECO:0000256" key="1">
    <source>
        <dbReference type="ARBA" id="ARBA00004123"/>
    </source>
</evidence>
<dbReference type="CDD" id="cd12148">
    <property type="entry name" value="fungal_TF_MHR"/>
    <property type="match status" value="1"/>
</dbReference>
<dbReference type="Gene3D" id="3.40.50.300">
    <property type="entry name" value="P-loop containing nucleotide triphosphate hydrolases"/>
    <property type="match status" value="1"/>
</dbReference>
<accession>A0AA37LRA2</accession>
<dbReference type="FunFam" id="3.30.160.60:FF:000065">
    <property type="entry name" value="B-cell CLL/lymphoma 6, member B"/>
    <property type="match status" value="1"/>
</dbReference>
<keyword evidence="2" id="KW-0479">Metal-binding</keyword>
<feature type="region of interest" description="Disordered" evidence="8">
    <location>
        <begin position="1886"/>
        <end position="1949"/>
    </location>
</feature>
<feature type="compositionally biased region" description="Polar residues" evidence="8">
    <location>
        <begin position="1894"/>
        <end position="1933"/>
    </location>
</feature>
<dbReference type="InterPro" id="IPR036236">
    <property type="entry name" value="Znf_C2H2_sf"/>
</dbReference>
<feature type="region of interest" description="Disordered" evidence="8">
    <location>
        <begin position="1064"/>
        <end position="1099"/>
    </location>
</feature>
<feature type="domain" description="C2H2-type" evidence="9">
    <location>
        <begin position="1043"/>
        <end position="1071"/>
    </location>
</feature>
<dbReference type="GO" id="GO:0006351">
    <property type="term" value="P:DNA-templated transcription"/>
    <property type="evidence" value="ECO:0007669"/>
    <property type="project" value="InterPro"/>
</dbReference>
<evidence type="ECO:0000313" key="11">
    <source>
        <dbReference type="Proteomes" id="UP001055172"/>
    </source>
</evidence>
<evidence type="ECO:0000256" key="7">
    <source>
        <dbReference type="PROSITE-ProRule" id="PRU00042"/>
    </source>
</evidence>
<dbReference type="FunFam" id="3.30.160.60:FF:000576">
    <property type="entry name" value="C2H2 transcription factor (AmdX)"/>
    <property type="match status" value="1"/>
</dbReference>
<protein>
    <submittedName>
        <fullName evidence="10">Zinc finger protein 568</fullName>
    </submittedName>
</protein>
<dbReference type="InterPro" id="IPR051059">
    <property type="entry name" value="VerF-like"/>
</dbReference>
<dbReference type="PROSITE" id="PS00028">
    <property type="entry name" value="ZINC_FINGER_C2H2_1"/>
    <property type="match status" value="3"/>
</dbReference>
<dbReference type="EMBL" id="BPPX01000006">
    <property type="protein sequence ID" value="GJC81088.1"/>
    <property type="molecule type" value="Genomic_DNA"/>
</dbReference>
<evidence type="ECO:0000259" key="9">
    <source>
        <dbReference type="PROSITE" id="PS50157"/>
    </source>
</evidence>
<dbReference type="GO" id="GO:0000981">
    <property type="term" value="F:DNA-binding transcription factor activity, RNA polymerase II-specific"/>
    <property type="evidence" value="ECO:0007669"/>
    <property type="project" value="InterPro"/>
</dbReference>
<feature type="domain" description="C2H2-type" evidence="9">
    <location>
        <begin position="1015"/>
        <end position="1042"/>
    </location>
</feature>
<dbReference type="InterPro" id="IPR054471">
    <property type="entry name" value="GPIID_WHD"/>
</dbReference>
<organism evidence="10 11">
    <name type="scientific">Colletotrichum liriopes</name>
    <dbReference type="NCBI Taxonomy" id="708192"/>
    <lineage>
        <taxon>Eukaryota</taxon>
        <taxon>Fungi</taxon>
        <taxon>Dikarya</taxon>
        <taxon>Ascomycota</taxon>
        <taxon>Pezizomycotina</taxon>
        <taxon>Sordariomycetes</taxon>
        <taxon>Hypocreomycetidae</taxon>
        <taxon>Glomerellales</taxon>
        <taxon>Glomerellaceae</taxon>
        <taxon>Colletotrichum</taxon>
        <taxon>Colletotrichum spaethianum species complex</taxon>
    </lineage>
</organism>
<evidence type="ECO:0000256" key="4">
    <source>
        <dbReference type="ARBA" id="ARBA00022771"/>
    </source>
</evidence>
<keyword evidence="11" id="KW-1185">Reference proteome</keyword>
<dbReference type="Pfam" id="PF22939">
    <property type="entry name" value="WHD_GPIID"/>
    <property type="match status" value="1"/>
</dbReference>
<keyword evidence="6" id="KW-0539">Nucleus</keyword>
<dbReference type="GO" id="GO:0000785">
    <property type="term" value="C:chromatin"/>
    <property type="evidence" value="ECO:0007669"/>
    <property type="project" value="TreeGrafter"/>
</dbReference>
<keyword evidence="4 7" id="KW-0863">Zinc-finger</keyword>
<evidence type="ECO:0000256" key="6">
    <source>
        <dbReference type="ARBA" id="ARBA00023242"/>
    </source>
</evidence>
<name>A0AA37LRA2_9PEZI</name>
<keyword evidence="5" id="KW-0862">Zinc</keyword>
<evidence type="ECO:0000313" key="10">
    <source>
        <dbReference type="EMBL" id="GJC81088.1"/>
    </source>
</evidence>
<dbReference type="Pfam" id="PF04082">
    <property type="entry name" value="Fungal_trans"/>
    <property type="match status" value="1"/>
</dbReference>
<dbReference type="PANTHER" id="PTHR40626:SF13">
    <property type="entry name" value="RESPIRATION FACTOR 2-RELATED"/>
    <property type="match status" value="1"/>
</dbReference>
<dbReference type="GO" id="GO:0000978">
    <property type="term" value="F:RNA polymerase II cis-regulatory region sequence-specific DNA binding"/>
    <property type="evidence" value="ECO:0007669"/>
    <property type="project" value="InterPro"/>
</dbReference>
<dbReference type="Gene3D" id="3.30.160.60">
    <property type="entry name" value="Classic Zinc Finger"/>
    <property type="match status" value="4"/>
</dbReference>
<dbReference type="InterPro" id="IPR013087">
    <property type="entry name" value="Znf_C2H2_type"/>
</dbReference>
<proteinExistence type="predicted"/>
<keyword evidence="3" id="KW-0677">Repeat</keyword>
<gene>
    <name evidence="10" type="ORF">ColLi_03926</name>
</gene>
<evidence type="ECO:0000256" key="8">
    <source>
        <dbReference type="SAM" id="MobiDB-lite"/>
    </source>
</evidence>
<evidence type="ECO:0000256" key="3">
    <source>
        <dbReference type="ARBA" id="ARBA00022737"/>
    </source>
</evidence>
<dbReference type="PROSITE" id="PS50157">
    <property type="entry name" value="ZINC_FINGER_C2H2_2"/>
    <property type="match status" value="4"/>
</dbReference>
<dbReference type="Pfam" id="PF00096">
    <property type="entry name" value="zf-C2H2"/>
    <property type="match status" value="3"/>
</dbReference>
<evidence type="ECO:0000256" key="5">
    <source>
        <dbReference type="ARBA" id="ARBA00022833"/>
    </source>
</evidence>
<dbReference type="GO" id="GO:0005634">
    <property type="term" value="C:nucleus"/>
    <property type="evidence" value="ECO:0007669"/>
    <property type="project" value="UniProtKB-SubCell"/>
</dbReference>
<dbReference type="InterPro" id="IPR056884">
    <property type="entry name" value="NPHP3-like_N"/>
</dbReference>
<feature type="compositionally biased region" description="Low complexity" evidence="8">
    <location>
        <begin position="1934"/>
        <end position="1945"/>
    </location>
</feature>
<feature type="domain" description="C2H2-type" evidence="9">
    <location>
        <begin position="942"/>
        <end position="969"/>
    </location>
</feature>
<feature type="domain" description="C2H2-type" evidence="9">
    <location>
        <begin position="970"/>
        <end position="1000"/>
    </location>
</feature>
<dbReference type="SUPFAM" id="SSF57667">
    <property type="entry name" value="beta-beta-alpha zinc fingers"/>
    <property type="match status" value="2"/>
</dbReference>
<dbReference type="InterPro" id="IPR027417">
    <property type="entry name" value="P-loop_NTPase"/>
</dbReference>
<evidence type="ECO:0000256" key="2">
    <source>
        <dbReference type="ARBA" id="ARBA00022723"/>
    </source>
</evidence>